<dbReference type="PANTHER" id="PTHR33048:SF123">
    <property type="entry name" value="INTEGRAL MEMBRANE PROTEIN"/>
    <property type="match status" value="1"/>
</dbReference>
<feature type="region of interest" description="Disordered" evidence="6">
    <location>
        <begin position="320"/>
        <end position="347"/>
    </location>
</feature>
<evidence type="ECO:0000256" key="1">
    <source>
        <dbReference type="ARBA" id="ARBA00004141"/>
    </source>
</evidence>
<dbReference type="InterPro" id="IPR052337">
    <property type="entry name" value="SAT4-like"/>
</dbReference>
<feature type="transmembrane region" description="Helical" evidence="7">
    <location>
        <begin position="203"/>
        <end position="223"/>
    </location>
</feature>
<keyword evidence="3 7" id="KW-1133">Transmembrane helix</keyword>
<feature type="transmembrane region" description="Helical" evidence="7">
    <location>
        <begin position="44"/>
        <end position="65"/>
    </location>
</feature>
<evidence type="ECO:0000256" key="6">
    <source>
        <dbReference type="SAM" id="MobiDB-lite"/>
    </source>
</evidence>
<dbReference type="AlphaFoldDB" id="A0A6A6TI03"/>
<keyword evidence="4 7" id="KW-0472">Membrane</keyword>
<feature type="transmembrane region" description="Helical" evidence="7">
    <location>
        <begin position="126"/>
        <end position="150"/>
    </location>
</feature>
<evidence type="ECO:0000313" key="9">
    <source>
        <dbReference type="EMBL" id="KAF2659649.1"/>
    </source>
</evidence>
<feature type="transmembrane region" description="Helical" evidence="7">
    <location>
        <begin position="12"/>
        <end position="32"/>
    </location>
</feature>
<dbReference type="OrthoDB" id="5329176at2759"/>
<evidence type="ECO:0000256" key="5">
    <source>
        <dbReference type="ARBA" id="ARBA00038359"/>
    </source>
</evidence>
<organism evidence="9 10">
    <name type="scientific">Lophiostoma macrostomum CBS 122681</name>
    <dbReference type="NCBI Taxonomy" id="1314788"/>
    <lineage>
        <taxon>Eukaryota</taxon>
        <taxon>Fungi</taxon>
        <taxon>Dikarya</taxon>
        <taxon>Ascomycota</taxon>
        <taxon>Pezizomycotina</taxon>
        <taxon>Dothideomycetes</taxon>
        <taxon>Pleosporomycetidae</taxon>
        <taxon>Pleosporales</taxon>
        <taxon>Lophiostomataceae</taxon>
        <taxon>Lophiostoma</taxon>
    </lineage>
</organism>
<evidence type="ECO:0000256" key="7">
    <source>
        <dbReference type="SAM" id="Phobius"/>
    </source>
</evidence>
<evidence type="ECO:0000256" key="2">
    <source>
        <dbReference type="ARBA" id="ARBA00022692"/>
    </source>
</evidence>
<feature type="compositionally biased region" description="Pro residues" evidence="6">
    <location>
        <begin position="335"/>
        <end position="345"/>
    </location>
</feature>
<feature type="domain" description="Rhodopsin" evidence="8">
    <location>
        <begin position="28"/>
        <end position="268"/>
    </location>
</feature>
<evidence type="ECO:0000256" key="3">
    <source>
        <dbReference type="ARBA" id="ARBA00022989"/>
    </source>
</evidence>
<protein>
    <recommendedName>
        <fullName evidence="8">Rhodopsin domain-containing protein</fullName>
    </recommendedName>
</protein>
<comment type="similarity">
    <text evidence="5">Belongs to the SAT4 family.</text>
</comment>
<evidence type="ECO:0000313" key="10">
    <source>
        <dbReference type="Proteomes" id="UP000799324"/>
    </source>
</evidence>
<sequence length="395" mass="44119">MSDQMEQQSSMVGVTIAMTIIGSLAVALRFYTRSYIVGTLYSDDWVMLAALVWNFGYALEILISAKSFNAGFTMAQLSDRDMMGIVQITAAVVVTYKGVLTLIKVSILCFYLRIAVRPMFEKLCKWTLYLVVVFEFIVIFVTVGECVPLRKMWDFNNTVPGHCIDSGAFFQFASVFHIITDLWVLLLPVPLLRSIPRPPREKYGLFFVFGVGVFAIITAVFRFKFLHDYTVSPDPFYAFAPLMTWSMVEVNVGILCACLPTLRPLFSKSQRDRTRAIKGFSMQNKNDIIEGGAEINSLHSRSSSAASNAMAKEIAVDKTPNVGVSASPPRLSYRPPVPPKTPPPIYNTDTQAVEARIADLERSLLSPGQPTRQLKLVKRDENGMFKPEPSFRGTS</sequence>
<feature type="transmembrane region" description="Helical" evidence="7">
    <location>
        <begin position="243"/>
        <end position="266"/>
    </location>
</feature>
<feature type="transmembrane region" description="Helical" evidence="7">
    <location>
        <begin position="85"/>
        <end position="114"/>
    </location>
</feature>
<evidence type="ECO:0000256" key="4">
    <source>
        <dbReference type="ARBA" id="ARBA00023136"/>
    </source>
</evidence>
<accession>A0A6A6TI03</accession>
<name>A0A6A6TI03_9PLEO</name>
<comment type="subcellular location">
    <subcellularLocation>
        <location evidence="1">Membrane</location>
        <topology evidence="1">Multi-pass membrane protein</topology>
    </subcellularLocation>
</comment>
<reference evidence="9" key="1">
    <citation type="journal article" date="2020" name="Stud. Mycol.">
        <title>101 Dothideomycetes genomes: a test case for predicting lifestyles and emergence of pathogens.</title>
        <authorList>
            <person name="Haridas S."/>
            <person name="Albert R."/>
            <person name="Binder M."/>
            <person name="Bloem J."/>
            <person name="Labutti K."/>
            <person name="Salamov A."/>
            <person name="Andreopoulos B."/>
            <person name="Baker S."/>
            <person name="Barry K."/>
            <person name="Bills G."/>
            <person name="Bluhm B."/>
            <person name="Cannon C."/>
            <person name="Castanera R."/>
            <person name="Culley D."/>
            <person name="Daum C."/>
            <person name="Ezra D."/>
            <person name="Gonzalez J."/>
            <person name="Henrissat B."/>
            <person name="Kuo A."/>
            <person name="Liang C."/>
            <person name="Lipzen A."/>
            <person name="Lutzoni F."/>
            <person name="Magnuson J."/>
            <person name="Mondo S."/>
            <person name="Nolan M."/>
            <person name="Ohm R."/>
            <person name="Pangilinan J."/>
            <person name="Park H.-J."/>
            <person name="Ramirez L."/>
            <person name="Alfaro M."/>
            <person name="Sun H."/>
            <person name="Tritt A."/>
            <person name="Yoshinaga Y."/>
            <person name="Zwiers L.-H."/>
            <person name="Turgeon B."/>
            <person name="Goodwin S."/>
            <person name="Spatafora J."/>
            <person name="Crous P."/>
            <person name="Grigoriev I."/>
        </authorList>
    </citation>
    <scope>NUCLEOTIDE SEQUENCE</scope>
    <source>
        <strain evidence="9">CBS 122681</strain>
    </source>
</reference>
<dbReference type="EMBL" id="MU004305">
    <property type="protein sequence ID" value="KAF2659649.1"/>
    <property type="molecule type" value="Genomic_DNA"/>
</dbReference>
<evidence type="ECO:0000259" key="8">
    <source>
        <dbReference type="Pfam" id="PF20684"/>
    </source>
</evidence>
<dbReference type="GO" id="GO:0016020">
    <property type="term" value="C:membrane"/>
    <property type="evidence" value="ECO:0007669"/>
    <property type="project" value="UniProtKB-SubCell"/>
</dbReference>
<keyword evidence="10" id="KW-1185">Reference proteome</keyword>
<gene>
    <name evidence="9" type="ORF">K491DRAFT_590728</name>
</gene>
<feature type="transmembrane region" description="Helical" evidence="7">
    <location>
        <begin position="170"/>
        <end position="191"/>
    </location>
</feature>
<dbReference type="Pfam" id="PF20684">
    <property type="entry name" value="Fung_rhodopsin"/>
    <property type="match status" value="1"/>
</dbReference>
<dbReference type="PANTHER" id="PTHR33048">
    <property type="entry name" value="PTH11-LIKE INTEGRAL MEMBRANE PROTEIN (AFU_ORTHOLOGUE AFUA_5G11245)"/>
    <property type="match status" value="1"/>
</dbReference>
<dbReference type="Proteomes" id="UP000799324">
    <property type="component" value="Unassembled WGS sequence"/>
</dbReference>
<keyword evidence="2 7" id="KW-0812">Transmembrane</keyword>
<dbReference type="InterPro" id="IPR049326">
    <property type="entry name" value="Rhodopsin_dom_fungi"/>
</dbReference>
<proteinExistence type="inferred from homology"/>